<gene>
    <name evidence="6" type="ORF">ABID44_002797</name>
</gene>
<dbReference type="PANTHER" id="PTHR11707">
    <property type="entry name" value="L-ASPARAGINASE"/>
    <property type="match status" value="1"/>
</dbReference>
<dbReference type="Pfam" id="PF17763">
    <property type="entry name" value="Asparaginase_C"/>
    <property type="match status" value="1"/>
</dbReference>
<protein>
    <submittedName>
        <fullName evidence="6">L-asparaginase</fullName>
        <ecNumber evidence="6">3.5.1.1</ecNumber>
    </submittedName>
</protein>
<dbReference type="PIRSF" id="PIRSF001220">
    <property type="entry name" value="L-ASNase_gatD"/>
    <property type="match status" value="1"/>
</dbReference>
<evidence type="ECO:0000313" key="7">
    <source>
        <dbReference type="Proteomes" id="UP001549143"/>
    </source>
</evidence>
<dbReference type="EC" id="3.5.1.1" evidence="6"/>
<dbReference type="PRINTS" id="PR00139">
    <property type="entry name" value="ASNGLNASE"/>
</dbReference>
<dbReference type="Gene3D" id="3.40.50.40">
    <property type="match status" value="1"/>
</dbReference>
<dbReference type="InterPro" id="IPR004550">
    <property type="entry name" value="AsnASE_II"/>
</dbReference>
<feature type="signal peptide" evidence="3">
    <location>
        <begin position="1"/>
        <end position="22"/>
    </location>
</feature>
<dbReference type="Proteomes" id="UP001549143">
    <property type="component" value="Unassembled WGS sequence"/>
</dbReference>
<dbReference type="PIRSF" id="PIRSF500176">
    <property type="entry name" value="L_ASNase"/>
    <property type="match status" value="1"/>
</dbReference>
<name>A0ABV2KMZ9_9HYPH</name>
<dbReference type="InterPro" id="IPR040919">
    <property type="entry name" value="Asparaginase_C"/>
</dbReference>
<dbReference type="Pfam" id="PF00710">
    <property type="entry name" value="Asparaginase"/>
    <property type="match status" value="1"/>
</dbReference>
<organism evidence="6 7">
    <name type="scientific">Aquamicrobium ahrensii</name>
    <dbReference type="NCBI Taxonomy" id="469551"/>
    <lineage>
        <taxon>Bacteria</taxon>
        <taxon>Pseudomonadati</taxon>
        <taxon>Pseudomonadota</taxon>
        <taxon>Alphaproteobacteria</taxon>
        <taxon>Hyphomicrobiales</taxon>
        <taxon>Phyllobacteriaceae</taxon>
        <taxon>Aquamicrobium</taxon>
    </lineage>
</organism>
<dbReference type="InterPro" id="IPR036152">
    <property type="entry name" value="Asp/glu_Ase-like_sf"/>
</dbReference>
<keyword evidence="7" id="KW-1185">Reference proteome</keyword>
<evidence type="ECO:0000256" key="2">
    <source>
        <dbReference type="ARBA" id="ARBA00022801"/>
    </source>
</evidence>
<dbReference type="GO" id="GO:0004067">
    <property type="term" value="F:asparaginase activity"/>
    <property type="evidence" value="ECO:0007669"/>
    <property type="project" value="UniProtKB-EC"/>
</dbReference>
<sequence>MSLPRVLLVSLGGTITMTSATAGSGISPTLTGADLVAAVPALKALADIEAVSPFRLPGASLTLPNLRDVAELIGTRLAQDGFAGAIVVQGTDTIEETAFVLDLLVQSERPVVVVGAMRGAEAPGADGPANLLAATIVAADPQAAGLGTVVVLNDAIHAARRVQKVSTFLPSAFESMGSGPIGHVVEGRVHLHMRPARKAPIAGGLAQPGMPVALVTACLGDDGRALRQLPDLGYAGLVVEAMGAGHVPDVLVDPLAELAQKIPVVLSTRVAAGPVFRATYNFGGSEIDLLSRGLIHGGDIGSLKARLLLSLLLGTGVQGSDLATAFSGYASSCAPSAAI</sequence>
<evidence type="ECO:0000259" key="5">
    <source>
        <dbReference type="Pfam" id="PF17763"/>
    </source>
</evidence>
<dbReference type="InterPro" id="IPR027473">
    <property type="entry name" value="L-asparaginase_C"/>
</dbReference>
<dbReference type="SMART" id="SM00870">
    <property type="entry name" value="Asparaginase"/>
    <property type="match status" value="1"/>
</dbReference>
<evidence type="ECO:0000259" key="4">
    <source>
        <dbReference type="Pfam" id="PF00710"/>
    </source>
</evidence>
<dbReference type="InterPro" id="IPR006034">
    <property type="entry name" value="Asparaginase/glutaminase-like"/>
</dbReference>
<evidence type="ECO:0000256" key="3">
    <source>
        <dbReference type="SAM" id="SignalP"/>
    </source>
</evidence>
<comment type="similarity">
    <text evidence="1">Belongs to the asparaginase 1 family.</text>
</comment>
<feature type="domain" description="L-asparaginase N-terminal" evidence="4">
    <location>
        <begin position="5"/>
        <end position="195"/>
    </location>
</feature>
<keyword evidence="3" id="KW-0732">Signal</keyword>
<dbReference type="PROSITE" id="PS51732">
    <property type="entry name" value="ASN_GLN_ASE_3"/>
    <property type="match status" value="1"/>
</dbReference>
<dbReference type="CDD" id="cd08964">
    <property type="entry name" value="L-asparaginase_II"/>
    <property type="match status" value="1"/>
</dbReference>
<dbReference type="InterPro" id="IPR037152">
    <property type="entry name" value="L-asparaginase_N_sf"/>
</dbReference>
<accession>A0ABV2KMZ9</accession>
<keyword evidence="2 6" id="KW-0378">Hydrolase</keyword>
<evidence type="ECO:0000256" key="1">
    <source>
        <dbReference type="ARBA" id="ARBA00010518"/>
    </source>
</evidence>
<dbReference type="PANTHER" id="PTHR11707:SF28">
    <property type="entry name" value="60 KDA LYSOPHOSPHOLIPASE"/>
    <property type="match status" value="1"/>
</dbReference>
<dbReference type="EMBL" id="JBEPMN010000011">
    <property type="protein sequence ID" value="MET3662459.1"/>
    <property type="molecule type" value="Genomic_DNA"/>
</dbReference>
<feature type="chain" id="PRO_5047379318" evidence="3">
    <location>
        <begin position="23"/>
        <end position="339"/>
    </location>
</feature>
<dbReference type="RefSeq" id="WP_354152308.1">
    <property type="nucleotide sequence ID" value="NZ_JBEPMN010000011.1"/>
</dbReference>
<proteinExistence type="inferred from homology"/>
<feature type="domain" description="Asparaginase/glutaminase C-terminal" evidence="5">
    <location>
        <begin position="212"/>
        <end position="326"/>
    </location>
</feature>
<dbReference type="InterPro" id="IPR027474">
    <property type="entry name" value="L-asparaginase_N"/>
</dbReference>
<reference evidence="6 7" key="1">
    <citation type="submission" date="2024-06" db="EMBL/GenBank/DDBJ databases">
        <title>Genomic Encyclopedia of Type Strains, Phase IV (KMG-IV): sequencing the most valuable type-strain genomes for metagenomic binning, comparative biology and taxonomic classification.</title>
        <authorList>
            <person name="Goeker M."/>
        </authorList>
    </citation>
    <scope>NUCLEOTIDE SEQUENCE [LARGE SCALE GENOMIC DNA]</scope>
    <source>
        <strain evidence="6 7">DSM 19730</strain>
    </source>
</reference>
<dbReference type="Gene3D" id="3.40.50.1170">
    <property type="entry name" value="L-asparaginase, N-terminal domain"/>
    <property type="match status" value="1"/>
</dbReference>
<evidence type="ECO:0000313" key="6">
    <source>
        <dbReference type="EMBL" id="MET3662459.1"/>
    </source>
</evidence>
<comment type="caution">
    <text evidence="6">The sequence shown here is derived from an EMBL/GenBank/DDBJ whole genome shotgun (WGS) entry which is preliminary data.</text>
</comment>
<dbReference type="SUPFAM" id="SSF53774">
    <property type="entry name" value="Glutaminase/Asparaginase"/>
    <property type="match status" value="1"/>
</dbReference>